<accession>N8WSX6</accession>
<dbReference type="EMBL" id="APPJ01000014">
    <property type="protein sequence ID" value="ENV15227.1"/>
    <property type="molecule type" value="Genomic_DNA"/>
</dbReference>
<dbReference type="eggNOG" id="ENOG50303IC">
    <property type="taxonomic scope" value="Bacteria"/>
</dbReference>
<comment type="caution">
    <text evidence="1">The sequence shown here is derived from an EMBL/GenBank/DDBJ whole genome shotgun (WGS) entry which is preliminary data.</text>
</comment>
<proteinExistence type="predicted"/>
<sequence length="116" mass="13704">MKIFNNLFLSCTLLSLIMTGCTNRDEISKVLSKNSDIPKGVSSRDIKWYINREDVRMQIIKVCDLDTSKYYQRDDCQNAKGAEYFKLIQSNRNLSNDLRLNEDRKYLKEVMESRKH</sequence>
<name>N8WSX6_ACIGI</name>
<evidence type="ECO:0000313" key="2">
    <source>
        <dbReference type="Proteomes" id="UP000013148"/>
    </source>
</evidence>
<dbReference type="HOGENOM" id="CLU_2191286_0_0_6"/>
<evidence type="ECO:0008006" key="3">
    <source>
        <dbReference type="Google" id="ProtNLM"/>
    </source>
</evidence>
<reference evidence="1 2" key="1">
    <citation type="submission" date="2013-02" db="EMBL/GenBank/DDBJ databases">
        <title>The Genome Sequence of Acinetobacter guillouiae NIPH 991.</title>
        <authorList>
            <consortium name="The Broad Institute Genome Sequencing Platform"/>
            <consortium name="The Broad Institute Genome Sequencing Center for Infectious Disease"/>
            <person name="Cerqueira G."/>
            <person name="Feldgarden M."/>
            <person name="Courvalin P."/>
            <person name="Perichon B."/>
            <person name="Grillot-Courvalin C."/>
            <person name="Clermont D."/>
            <person name="Rocha E."/>
            <person name="Yoon E.-J."/>
            <person name="Nemec A."/>
            <person name="Walker B."/>
            <person name="Young S.K."/>
            <person name="Zeng Q."/>
            <person name="Gargeya S."/>
            <person name="Fitzgerald M."/>
            <person name="Haas B."/>
            <person name="Abouelleil A."/>
            <person name="Alvarado L."/>
            <person name="Arachchi H.M."/>
            <person name="Berlin A.M."/>
            <person name="Chapman S.B."/>
            <person name="Dewar J."/>
            <person name="Goldberg J."/>
            <person name="Griggs A."/>
            <person name="Gujja S."/>
            <person name="Hansen M."/>
            <person name="Howarth C."/>
            <person name="Imamovic A."/>
            <person name="Larimer J."/>
            <person name="McCowan C."/>
            <person name="Murphy C."/>
            <person name="Neiman D."/>
            <person name="Pearson M."/>
            <person name="Priest M."/>
            <person name="Roberts A."/>
            <person name="Saif S."/>
            <person name="Shea T."/>
            <person name="Sisk P."/>
            <person name="Sykes S."/>
            <person name="Wortman J."/>
            <person name="Nusbaum C."/>
            <person name="Birren B."/>
        </authorList>
    </citation>
    <scope>NUCLEOTIDE SEQUENCE [LARGE SCALE GENOMIC DNA]</scope>
    <source>
        <strain evidence="1 2">NIPH 991</strain>
    </source>
</reference>
<organism evidence="1 2">
    <name type="scientific">Acinetobacter guillouiae NIPH 991</name>
    <dbReference type="NCBI Taxonomy" id="1217656"/>
    <lineage>
        <taxon>Bacteria</taxon>
        <taxon>Pseudomonadati</taxon>
        <taxon>Pseudomonadota</taxon>
        <taxon>Gammaproteobacteria</taxon>
        <taxon>Moraxellales</taxon>
        <taxon>Moraxellaceae</taxon>
        <taxon>Acinetobacter</taxon>
    </lineage>
</organism>
<dbReference type="Proteomes" id="UP000013148">
    <property type="component" value="Unassembled WGS sequence"/>
</dbReference>
<protein>
    <recommendedName>
        <fullName evidence="3">Lipoprotein</fullName>
    </recommendedName>
</protein>
<dbReference type="AlphaFoldDB" id="N8WSX6"/>
<dbReference type="PROSITE" id="PS51257">
    <property type="entry name" value="PROKAR_LIPOPROTEIN"/>
    <property type="match status" value="1"/>
</dbReference>
<gene>
    <name evidence="1" type="ORF">F964_03949</name>
</gene>
<dbReference type="RefSeq" id="WP_004822983.1">
    <property type="nucleotide sequence ID" value="NZ_KB849456.1"/>
</dbReference>
<keyword evidence="2" id="KW-1185">Reference proteome</keyword>
<evidence type="ECO:0000313" key="1">
    <source>
        <dbReference type="EMBL" id="ENV15227.1"/>
    </source>
</evidence>